<feature type="transmembrane region" description="Helical" evidence="8">
    <location>
        <begin position="333"/>
        <end position="352"/>
    </location>
</feature>
<feature type="transmembrane region" description="Helical" evidence="8">
    <location>
        <begin position="417"/>
        <end position="436"/>
    </location>
</feature>
<evidence type="ECO:0000256" key="3">
    <source>
        <dbReference type="ARBA" id="ARBA00022692"/>
    </source>
</evidence>
<feature type="region of interest" description="Disordered" evidence="9">
    <location>
        <begin position="172"/>
        <end position="197"/>
    </location>
</feature>
<dbReference type="PANTHER" id="PTHR33650">
    <property type="entry name" value="CHLOROPLAST ENVELOPE MEMBRANE PROTEIN-RELATED"/>
    <property type="match status" value="1"/>
</dbReference>
<accession>A0A9X5E5N2</accession>
<keyword evidence="4 8" id="KW-0375">Hydrogen ion transport</keyword>
<organism evidence="10 11">
    <name type="scientific">Scytonema millei VB511283</name>
    <dbReference type="NCBI Taxonomy" id="1245923"/>
    <lineage>
        <taxon>Bacteria</taxon>
        <taxon>Bacillati</taxon>
        <taxon>Cyanobacteriota</taxon>
        <taxon>Cyanophyceae</taxon>
        <taxon>Nostocales</taxon>
        <taxon>Scytonemataceae</taxon>
        <taxon>Scytonema</taxon>
    </lineage>
</organism>
<dbReference type="Pfam" id="PF03040">
    <property type="entry name" value="CemA"/>
    <property type="match status" value="1"/>
</dbReference>
<dbReference type="EMBL" id="JTJC03000003">
    <property type="protein sequence ID" value="NHC35726.1"/>
    <property type="molecule type" value="Genomic_DNA"/>
</dbReference>
<dbReference type="Proteomes" id="UP000031532">
    <property type="component" value="Unassembled WGS sequence"/>
</dbReference>
<comment type="function">
    <text evidence="8">Required for H(+) efflux immediately after light irradiation to form a rapid H(+) concentration gradient across the thylakoid membranes. Together with PxcL, contributes to transient H(+) uptake following dark to light transition.</text>
</comment>
<comment type="caution">
    <text evidence="10">The sequence shown here is derived from an EMBL/GenBank/DDBJ whole genome shotgun (WGS) entry which is preliminary data.</text>
</comment>
<evidence type="ECO:0000256" key="5">
    <source>
        <dbReference type="ARBA" id="ARBA00022989"/>
    </source>
</evidence>
<keyword evidence="3 8" id="KW-0812">Transmembrane</keyword>
<evidence type="ECO:0000256" key="4">
    <source>
        <dbReference type="ARBA" id="ARBA00022781"/>
    </source>
</evidence>
<dbReference type="InterPro" id="IPR004282">
    <property type="entry name" value="CemA"/>
</dbReference>
<comment type="similarity">
    <text evidence="8">Belongs to the CemA family.</text>
</comment>
<evidence type="ECO:0000256" key="8">
    <source>
        <dbReference type="HAMAP-Rule" id="MF_01308"/>
    </source>
</evidence>
<proteinExistence type="inferred from homology"/>
<sequence length="456" mass="52894">MRNYSWTQKIYAFLRSAQQWYFDTPERSLDEAYKAALLIKTIEDEHFGGRKISPEFASFGRNTMAMFESDLKKHLKTIRMRLVEFNASRTIFGDSNQTITKLSRQDGINSNRDSFAIQARNNPSLILEKLRFIDEIASRYQEEQTETLPALKPQIMRSDAVFNNRDLQGTQEKLRSNSIESSEKNNKPSSKTEETGVLPRSILSTLNRLKVELDPSAEEEVVKNFRTSQRRTLISVRLVLLLVIVPFLTFQISKNLVIGPLVDRFRNPEQATMFLNYEMEEKALEEMRKSEERLRFQSFLNGGEEISPVEIEKRLQERVTEIAEEFRAESSNAIKNVFADLLSVGAFIWLLLMSKRELAVLKEFFDQIVYGLSDSAKAFIIILFTDVFVGFHSPHGWEVILSSVSRHLGLPENHDFIFLFIATFPVILDTIFKYWIFRYLNRISPSAVATYRNMNE</sequence>
<keyword evidence="8" id="KW-1003">Cell membrane</keyword>
<keyword evidence="6 8" id="KW-0406">Ion transport</keyword>
<evidence type="ECO:0000313" key="10">
    <source>
        <dbReference type="EMBL" id="NHC35726.1"/>
    </source>
</evidence>
<keyword evidence="5 8" id="KW-1133">Transmembrane helix</keyword>
<dbReference type="RefSeq" id="WP_039713320.1">
    <property type="nucleotide sequence ID" value="NZ_JTJC03000003.1"/>
</dbReference>
<dbReference type="GO" id="GO:0015078">
    <property type="term" value="F:proton transmembrane transporter activity"/>
    <property type="evidence" value="ECO:0007669"/>
    <property type="project" value="UniProtKB-UniRule"/>
</dbReference>
<evidence type="ECO:0000313" key="11">
    <source>
        <dbReference type="Proteomes" id="UP000031532"/>
    </source>
</evidence>
<protein>
    <recommendedName>
        <fullName evidence="8">Proton extrusion protein PxcA</fullName>
    </recommendedName>
</protein>
<evidence type="ECO:0000256" key="9">
    <source>
        <dbReference type="SAM" id="MobiDB-lite"/>
    </source>
</evidence>
<keyword evidence="8" id="KW-0997">Cell inner membrane</keyword>
<evidence type="ECO:0000256" key="2">
    <source>
        <dbReference type="ARBA" id="ARBA00022448"/>
    </source>
</evidence>
<dbReference type="AlphaFoldDB" id="A0A9X5E5N2"/>
<reference evidence="10 11" key="1">
    <citation type="journal article" date="2015" name="Genome Announc.">
        <title>Draft Genome Sequence of the Terrestrial Cyanobacterium Scytonema millei VB511283, Isolated from Eastern India.</title>
        <authorList>
            <person name="Sen D."/>
            <person name="Chandrababunaidu M.M."/>
            <person name="Singh D."/>
            <person name="Sanghi N."/>
            <person name="Ghorai A."/>
            <person name="Mishra G.P."/>
            <person name="Madduluri M."/>
            <person name="Adhikary S.P."/>
            <person name="Tripathy S."/>
        </authorList>
    </citation>
    <scope>NUCLEOTIDE SEQUENCE [LARGE SCALE GENOMIC DNA]</scope>
    <source>
        <strain evidence="10 11">VB511283</strain>
    </source>
</reference>
<dbReference type="GO" id="GO:0005886">
    <property type="term" value="C:plasma membrane"/>
    <property type="evidence" value="ECO:0007669"/>
    <property type="project" value="UniProtKB-SubCell"/>
</dbReference>
<dbReference type="NCBIfam" id="NF002703">
    <property type="entry name" value="PRK02507.1-1"/>
    <property type="match status" value="1"/>
</dbReference>
<feature type="transmembrane region" description="Helical" evidence="8">
    <location>
        <begin position="233"/>
        <end position="252"/>
    </location>
</feature>
<evidence type="ECO:0000256" key="1">
    <source>
        <dbReference type="ARBA" id="ARBA00004141"/>
    </source>
</evidence>
<feature type="transmembrane region" description="Helical" evidence="8">
    <location>
        <begin position="378"/>
        <end position="397"/>
    </location>
</feature>
<dbReference type="PANTHER" id="PTHR33650:SF2">
    <property type="entry name" value="CHLOROPLAST ENVELOPE MEMBRANE PROTEIN"/>
    <property type="match status" value="1"/>
</dbReference>
<dbReference type="OrthoDB" id="418298at2"/>
<feature type="compositionally biased region" description="Basic and acidic residues" evidence="9">
    <location>
        <begin position="181"/>
        <end position="194"/>
    </location>
</feature>
<name>A0A9X5E5N2_9CYAN</name>
<evidence type="ECO:0000256" key="7">
    <source>
        <dbReference type="ARBA" id="ARBA00023136"/>
    </source>
</evidence>
<keyword evidence="11" id="KW-1185">Reference proteome</keyword>
<gene>
    <name evidence="8 10" type="primary">pxcA</name>
    <name evidence="10" type="ORF">QH73_0013835</name>
</gene>
<keyword evidence="2 8" id="KW-0813">Transport</keyword>
<keyword evidence="7 8" id="KW-0472">Membrane</keyword>
<comment type="subcellular location">
    <subcellularLocation>
        <location evidence="8">Cell inner membrane</location>
        <topology evidence="8">Multi-pass membrane protein</topology>
    </subcellularLocation>
    <subcellularLocation>
        <location evidence="1">Membrane</location>
        <topology evidence="1">Multi-pass membrane protein</topology>
    </subcellularLocation>
</comment>
<dbReference type="HAMAP" id="MF_01308">
    <property type="entry name" value="CemA_PxcA"/>
    <property type="match status" value="1"/>
</dbReference>
<evidence type="ECO:0000256" key="6">
    <source>
        <dbReference type="ARBA" id="ARBA00023065"/>
    </source>
</evidence>